<dbReference type="Proteomes" id="UP000268857">
    <property type="component" value="Unassembled WGS sequence"/>
</dbReference>
<gene>
    <name evidence="1" type="ORF">PCC6912_32720</name>
</gene>
<keyword evidence="2" id="KW-1185">Reference proteome</keyword>
<dbReference type="Pfam" id="PF11387">
    <property type="entry name" value="DUF2795"/>
    <property type="match status" value="1"/>
</dbReference>
<reference evidence="1 2" key="1">
    <citation type="journal article" date="2019" name="Genome Biol. Evol.">
        <title>Day and night: Metabolic profiles and evolutionary relationships of six axenic non-marine cyanobacteria.</title>
        <authorList>
            <person name="Will S.E."/>
            <person name="Henke P."/>
            <person name="Boedeker C."/>
            <person name="Huang S."/>
            <person name="Brinkmann H."/>
            <person name="Rohde M."/>
            <person name="Jarek M."/>
            <person name="Friedl T."/>
            <person name="Seufert S."/>
            <person name="Schumacher M."/>
            <person name="Overmann J."/>
            <person name="Neumann-Schaal M."/>
            <person name="Petersen J."/>
        </authorList>
    </citation>
    <scope>NUCLEOTIDE SEQUENCE [LARGE SCALE GENOMIC DNA]</scope>
    <source>
        <strain evidence="1 2">PCC 6912</strain>
    </source>
</reference>
<dbReference type="OrthoDB" id="6161020at2"/>
<organism evidence="1 2">
    <name type="scientific">Chlorogloeopsis fritschii PCC 6912</name>
    <dbReference type="NCBI Taxonomy" id="211165"/>
    <lineage>
        <taxon>Bacteria</taxon>
        <taxon>Bacillati</taxon>
        <taxon>Cyanobacteriota</taxon>
        <taxon>Cyanophyceae</taxon>
        <taxon>Nostocales</taxon>
        <taxon>Chlorogloeopsidaceae</taxon>
        <taxon>Chlorogloeopsis</taxon>
    </lineage>
</organism>
<dbReference type="EMBL" id="RSCJ01000012">
    <property type="protein sequence ID" value="RUR79736.1"/>
    <property type="molecule type" value="Genomic_DNA"/>
</dbReference>
<evidence type="ECO:0000313" key="2">
    <source>
        <dbReference type="Proteomes" id="UP000268857"/>
    </source>
</evidence>
<dbReference type="AlphaFoldDB" id="A0A3S0ZU23"/>
<accession>A0A3S0ZU23</accession>
<dbReference type="InterPro" id="IPR021527">
    <property type="entry name" value="DUF2795"/>
</dbReference>
<name>A0A3S0ZU23_CHLFR</name>
<evidence type="ECO:0000313" key="1">
    <source>
        <dbReference type="EMBL" id="RUR79736.1"/>
    </source>
</evidence>
<proteinExistence type="predicted"/>
<evidence type="ECO:0008006" key="3">
    <source>
        <dbReference type="Google" id="ProtNLM"/>
    </source>
</evidence>
<protein>
    <recommendedName>
        <fullName evidence="3">DUF2795 domain-containing protein</fullName>
    </recommendedName>
</protein>
<dbReference type="STRING" id="211165.GCA_000317285_01501"/>
<comment type="caution">
    <text evidence="1">The sequence shown here is derived from an EMBL/GenBank/DDBJ whole genome shotgun (WGS) entry which is preliminary data.</text>
</comment>
<sequence length="78" mass="8710">MEMTYKGGRLEVGKMAKVNPIQLQKHLKGVDYPANKQQLIERAQQQGADENAISVLQQIPDREYQAPTDVSEAVGDIE</sequence>